<evidence type="ECO:0000313" key="9">
    <source>
        <dbReference type="Proteomes" id="UP001194696"/>
    </source>
</evidence>
<dbReference type="InterPro" id="IPR002938">
    <property type="entry name" value="FAD-bd"/>
</dbReference>
<organism evidence="8 9">
    <name type="scientific">Linnemannia gamsii</name>
    <dbReference type="NCBI Taxonomy" id="64522"/>
    <lineage>
        <taxon>Eukaryota</taxon>
        <taxon>Fungi</taxon>
        <taxon>Fungi incertae sedis</taxon>
        <taxon>Mucoromycota</taxon>
        <taxon>Mortierellomycotina</taxon>
        <taxon>Mortierellomycetes</taxon>
        <taxon>Mortierellales</taxon>
        <taxon>Mortierellaceae</taxon>
        <taxon>Linnemannia</taxon>
    </lineage>
</organism>
<evidence type="ECO:0000256" key="1">
    <source>
        <dbReference type="ARBA" id="ARBA00007992"/>
    </source>
</evidence>
<dbReference type="Pfam" id="PF01494">
    <property type="entry name" value="FAD_binding_3"/>
    <property type="match status" value="1"/>
</dbReference>
<keyword evidence="3" id="KW-0274">FAD</keyword>
<accession>A0ABQ7JQH2</accession>
<dbReference type="Proteomes" id="UP001194696">
    <property type="component" value="Unassembled WGS sequence"/>
</dbReference>
<gene>
    <name evidence="8" type="ORF">BGZ96_012587</name>
</gene>
<comment type="caution">
    <text evidence="8">The sequence shown here is derived from an EMBL/GenBank/DDBJ whole genome shotgun (WGS) entry which is preliminary data.</text>
</comment>
<evidence type="ECO:0000256" key="4">
    <source>
        <dbReference type="ARBA" id="ARBA00023002"/>
    </source>
</evidence>
<dbReference type="PRINTS" id="PR00420">
    <property type="entry name" value="RNGMNOXGNASE"/>
</dbReference>
<keyword evidence="6" id="KW-0812">Transmembrane</keyword>
<evidence type="ECO:0000256" key="5">
    <source>
        <dbReference type="SAM" id="MobiDB-lite"/>
    </source>
</evidence>
<dbReference type="SUPFAM" id="SSF51905">
    <property type="entry name" value="FAD/NAD(P)-binding domain"/>
    <property type="match status" value="1"/>
</dbReference>
<evidence type="ECO:0000256" key="3">
    <source>
        <dbReference type="ARBA" id="ARBA00022827"/>
    </source>
</evidence>
<dbReference type="InterPro" id="IPR036188">
    <property type="entry name" value="FAD/NAD-bd_sf"/>
</dbReference>
<reference evidence="8 9" key="1">
    <citation type="journal article" date="2020" name="Fungal Divers.">
        <title>Resolving the Mortierellaceae phylogeny through synthesis of multi-gene phylogenetics and phylogenomics.</title>
        <authorList>
            <person name="Vandepol N."/>
            <person name="Liber J."/>
            <person name="Desiro A."/>
            <person name="Na H."/>
            <person name="Kennedy M."/>
            <person name="Barry K."/>
            <person name="Grigoriev I.V."/>
            <person name="Miller A.N."/>
            <person name="O'Donnell K."/>
            <person name="Stajich J.E."/>
            <person name="Bonito G."/>
        </authorList>
    </citation>
    <scope>NUCLEOTIDE SEQUENCE [LARGE SCALE GENOMIC DNA]</scope>
    <source>
        <strain evidence="8 9">AD045</strain>
    </source>
</reference>
<keyword evidence="6" id="KW-1133">Transmembrane helix</keyword>
<evidence type="ECO:0000256" key="6">
    <source>
        <dbReference type="SAM" id="Phobius"/>
    </source>
</evidence>
<dbReference type="PANTHER" id="PTHR47356:SF2">
    <property type="entry name" value="FAD-BINDING DOMAIN-CONTAINING PROTEIN-RELATED"/>
    <property type="match status" value="1"/>
</dbReference>
<evidence type="ECO:0000313" key="8">
    <source>
        <dbReference type="EMBL" id="KAG0283053.1"/>
    </source>
</evidence>
<name>A0ABQ7JQH2_9FUNG</name>
<keyword evidence="9" id="KW-1185">Reference proteome</keyword>
<proteinExistence type="inferred from homology"/>
<feature type="domain" description="FAD-binding" evidence="7">
    <location>
        <begin position="55"/>
        <end position="413"/>
    </location>
</feature>
<protein>
    <recommendedName>
        <fullName evidence="7">FAD-binding domain-containing protein</fullName>
    </recommendedName>
</protein>
<feature type="transmembrane region" description="Helical" evidence="6">
    <location>
        <begin position="56"/>
        <end position="76"/>
    </location>
</feature>
<evidence type="ECO:0000259" key="7">
    <source>
        <dbReference type="Pfam" id="PF01494"/>
    </source>
</evidence>
<comment type="similarity">
    <text evidence="1">Belongs to the paxM FAD-dependent monooxygenase family.</text>
</comment>
<keyword evidence="2" id="KW-0285">Flavoprotein</keyword>
<dbReference type="EMBL" id="JAAAIM010000961">
    <property type="protein sequence ID" value="KAG0283053.1"/>
    <property type="molecule type" value="Genomic_DNA"/>
</dbReference>
<keyword evidence="4" id="KW-0560">Oxidoreductase</keyword>
<feature type="region of interest" description="Disordered" evidence="5">
    <location>
        <begin position="1"/>
        <end position="20"/>
    </location>
</feature>
<sequence length="576" mass="63935">MPQSASNTATYVHNTNTSNPTRVRVTWDSAPVKDTTQEARPKTIGPQYIETQRPKVIIVGAGIAGLSLGVLLQLAGIEFRILERMTEFEHAESAIYLSGMTQKFFRQIGALEEIMSHAKMINNMIVGNEDRKVECTLEFGEQVKLFGSNGFMVPRRVLQNILVSRIERQNIVMGKRVLTYIPGNRYVTVKCSTGDLITCDILVGADGVFSAVRQNLYVELDAKGLLPPKDSQDISLTTVRLVGQTIPLDPEEFPAIKDESCQFWTYFTTATNCVCWSVNCYAERDNNKVFANTTFDYSQALSMAREVMDFPIITGGPGEPTMKDFLKYTTTSMKKVVLEEKLFKTWYHGRVVLLGNACHKINPAGGSGAINSIQDAISLANYIVSLPHWCEQKDIDHRLKAYQDERMPWIKEAFESNKLFKGMVEKNLKATMIRLYAKTMTSAVSRNVMMKMNSNRPQAAFLEYVPDTGTVPLAYQHSYHFTLRVLQDRALEDAEIAARAQEMKDNAARDESEATAGSELVYRAHLTPALAAIAEASAIVTARSAASAAAASQFGNALETFQNTPSKAKKPIASVV</sequence>
<keyword evidence="6" id="KW-0472">Membrane</keyword>
<dbReference type="InterPro" id="IPR050562">
    <property type="entry name" value="FAD_mOase_fung"/>
</dbReference>
<dbReference type="Gene3D" id="3.50.50.60">
    <property type="entry name" value="FAD/NAD(P)-binding domain"/>
    <property type="match status" value="1"/>
</dbReference>
<evidence type="ECO:0000256" key="2">
    <source>
        <dbReference type="ARBA" id="ARBA00022630"/>
    </source>
</evidence>
<dbReference type="PANTHER" id="PTHR47356">
    <property type="entry name" value="FAD-DEPENDENT MONOOXYGENASE ASQG-RELATED"/>
    <property type="match status" value="1"/>
</dbReference>